<dbReference type="AlphaFoldDB" id="A0A158KC77"/>
<accession>A0A158KC77</accession>
<organism evidence="2 3">
    <name type="scientific">Caballeronia terrestris</name>
    <dbReference type="NCBI Taxonomy" id="1226301"/>
    <lineage>
        <taxon>Bacteria</taxon>
        <taxon>Pseudomonadati</taxon>
        <taxon>Pseudomonadota</taxon>
        <taxon>Betaproteobacteria</taxon>
        <taxon>Burkholderiales</taxon>
        <taxon>Burkholderiaceae</taxon>
        <taxon>Caballeronia</taxon>
    </lineage>
</organism>
<keyword evidence="1" id="KW-0472">Membrane</keyword>
<evidence type="ECO:0000313" key="2">
    <source>
        <dbReference type="EMBL" id="SAL78389.1"/>
    </source>
</evidence>
<gene>
    <name evidence="2" type="ORF">AWB67_05257</name>
</gene>
<protein>
    <submittedName>
        <fullName evidence="2">Uncharacterized protein</fullName>
    </submittedName>
</protein>
<keyword evidence="3" id="KW-1185">Reference proteome</keyword>
<reference evidence="2" key="1">
    <citation type="submission" date="2016-01" db="EMBL/GenBank/DDBJ databases">
        <authorList>
            <person name="Peeters C."/>
        </authorList>
    </citation>
    <scope>NUCLEOTIDE SEQUENCE [LARGE SCALE GENOMIC DNA]</scope>
    <source>
        <strain evidence="2">LMG 22937</strain>
    </source>
</reference>
<name>A0A158KC77_9BURK</name>
<proteinExistence type="predicted"/>
<sequence length="74" mass="7888">MTTFSIWLTSICIALVATCTIALTLPISPEDELSRATAPEAILKVGVPALPHWLEASASTVAQPFPRATDSEHK</sequence>
<keyword evidence="1" id="KW-1133">Transmembrane helix</keyword>
<comment type="caution">
    <text evidence="2">The sequence shown here is derived from an EMBL/GenBank/DDBJ whole genome shotgun (WGS) entry which is preliminary data.</text>
</comment>
<evidence type="ECO:0000313" key="3">
    <source>
        <dbReference type="Proteomes" id="UP000054925"/>
    </source>
</evidence>
<dbReference type="EMBL" id="FCOL02000044">
    <property type="protein sequence ID" value="SAL78389.1"/>
    <property type="molecule type" value="Genomic_DNA"/>
</dbReference>
<keyword evidence="1" id="KW-0812">Transmembrane</keyword>
<evidence type="ECO:0000256" key="1">
    <source>
        <dbReference type="SAM" id="Phobius"/>
    </source>
</evidence>
<dbReference type="Proteomes" id="UP000054925">
    <property type="component" value="Unassembled WGS sequence"/>
</dbReference>
<feature type="transmembrane region" description="Helical" evidence="1">
    <location>
        <begin position="6"/>
        <end position="25"/>
    </location>
</feature>
<dbReference type="OrthoDB" id="9135707at2"/>
<dbReference type="RefSeq" id="WP_087659109.1">
    <property type="nucleotide sequence ID" value="NZ_FCOL02000044.1"/>
</dbReference>